<dbReference type="PROSITE" id="PS51471">
    <property type="entry name" value="FE2OG_OXY"/>
    <property type="match status" value="1"/>
</dbReference>
<accession>A0AAF0XLD6</accession>
<dbReference type="SUPFAM" id="SSF51197">
    <property type="entry name" value="Clavaminate synthase-like"/>
    <property type="match status" value="1"/>
</dbReference>
<dbReference type="PANTHER" id="PTHR10209:SF831">
    <property type="entry name" value="1-AMINOCYCLOPROPANE-1-CARBOXYLATE OXIDASE HOMOLOG 1-LIKE"/>
    <property type="match status" value="1"/>
</dbReference>
<evidence type="ECO:0000256" key="4">
    <source>
        <dbReference type="ARBA" id="ARBA00023004"/>
    </source>
</evidence>
<dbReference type="Gene3D" id="2.60.120.330">
    <property type="entry name" value="B-lactam Antibiotic, Isopenicillin N Synthase, Chain"/>
    <property type="match status" value="1"/>
</dbReference>
<dbReference type="PANTHER" id="PTHR10209">
    <property type="entry name" value="OXIDOREDUCTASE, 2OG-FE II OXYGENASE FAMILY PROTEIN"/>
    <property type="match status" value="1"/>
</dbReference>
<evidence type="ECO:0000259" key="6">
    <source>
        <dbReference type="PROSITE" id="PS51471"/>
    </source>
</evidence>
<dbReference type="InterPro" id="IPR027443">
    <property type="entry name" value="IPNS-like_sf"/>
</dbReference>
<keyword evidence="2 5" id="KW-0479">Metal-binding</keyword>
<evidence type="ECO:0000256" key="2">
    <source>
        <dbReference type="ARBA" id="ARBA00022723"/>
    </source>
</evidence>
<dbReference type="GO" id="GO:0016705">
    <property type="term" value="F:oxidoreductase activity, acting on paired donors, with incorporation or reduction of molecular oxygen"/>
    <property type="evidence" value="ECO:0007669"/>
    <property type="project" value="UniProtKB-ARBA"/>
</dbReference>
<dbReference type="InterPro" id="IPR026992">
    <property type="entry name" value="DIOX_N"/>
</dbReference>
<keyword evidence="4 5" id="KW-0408">Iron</keyword>
<dbReference type="InterPro" id="IPR044861">
    <property type="entry name" value="IPNS-like_FE2OG_OXY"/>
</dbReference>
<keyword evidence="8" id="KW-1185">Reference proteome</keyword>
<evidence type="ECO:0000256" key="1">
    <source>
        <dbReference type="ARBA" id="ARBA00008056"/>
    </source>
</evidence>
<dbReference type="EMBL" id="CP093349">
    <property type="protein sequence ID" value="WOH08566.1"/>
    <property type="molecule type" value="Genomic_DNA"/>
</dbReference>
<dbReference type="Pfam" id="PF03171">
    <property type="entry name" value="2OG-FeII_Oxy"/>
    <property type="match status" value="1"/>
</dbReference>
<reference evidence="7" key="2">
    <citation type="submission" date="2022-03" db="EMBL/GenBank/DDBJ databases">
        <title>Draft title - Genomic analysis of global carrot germplasm unveils the trajectory of domestication and the origin of high carotenoid orange carrot.</title>
        <authorList>
            <person name="Iorizzo M."/>
            <person name="Ellison S."/>
            <person name="Senalik D."/>
            <person name="Macko-Podgorni A."/>
            <person name="Grzebelus D."/>
            <person name="Bostan H."/>
            <person name="Rolling W."/>
            <person name="Curaba J."/>
            <person name="Simon P."/>
        </authorList>
    </citation>
    <scope>NUCLEOTIDE SEQUENCE</scope>
    <source>
        <tissue evidence="7">Leaf</tissue>
    </source>
</reference>
<comment type="similarity">
    <text evidence="1 5">Belongs to the iron/ascorbate-dependent oxidoreductase family.</text>
</comment>
<dbReference type="AlphaFoldDB" id="A0AAF0XLD6"/>
<reference evidence="7" key="1">
    <citation type="journal article" date="2016" name="Nat. Genet.">
        <title>A high-quality carrot genome assembly provides new insights into carotenoid accumulation and asterid genome evolution.</title>
        <authorList>
            <person name="Iorizzo M."/>
            <person name="Ellison S."/>
            <person name="Senalik D."/>
            <person name="Zeng P."/>
            <person name="Satapoomin P."/>
            <person name="Huang J."/>
            <person name="Bowman M."/>
            <person name="Iovene M."/>
            <person name="Sanseverino W."/>
            <person name="Cavagnaro P."/>
            <person name="Yildiz M."/>
            <person name="Macko-Podgorni A."/>
            <person name="Moranska E."/>
            <person name="Grzebelus E."/>
            <person name="Grzebelus D."/>
            <person name="Ashrafi H."/>
            <person name="Zheng Z."/>
            <person name="Cheng S."/>
            <person name="Spooner D."/>
            <person name="Van Deynze A."/>
            <person name="Simon P."/>
        </authorList>
    </citation>
    <scope>NUCLEOTIDE SEQUENCE</scope>
    <source>
        <tissue evidence="7">Leaf</tissue>
    </source>
</reference>
<proteinExistence type="inferred from homology"/>
<dbReference type="InterPro" id="IPR005123">
    <property type="entry name" value="Oxoglu/Fe-dep_dioxygenase_dom"/>
</dbReference>
<dbReference type="Proteomes" id="UP000077755">
    <property type="component" value="Chromosome 7"/>
</dbReference>
<name>A0AAF0XLD6_DAUCS</name>
<keyword evidence="3 5" id="KW-0560">Oxidoreductase</keyword>
<evidence type="ECO:0000256" key="5">
    <source>
        <dbReference type="RuleBase" id="RU003682"/>
    </source>
</evidence>
<evidence type="ECO:0000313" key="7">
    <source>
        <dbReference type="EMBL" id="WOH08566.1"/>
    </source>
</evidence>
<sequence length="282" mass="31911">MEWLAERHAFSESKGCVKELADAGITKLPPMFIDPKAKFVDPRPRNLTVPVIDLKHVSTDAVPRAKAVEQVQQACEKFGFFQLVNHGIPASVMDEMLEGVRRFNEQDSEVKKQFYSRDKTRTFSFCSNFGLFSRPEINWKDSIHAIMAPNPSNPEQYPPICRHIMTEYASYVMELGISLLELFSEGLGLQKNYLKEMDCAKGLVLMGHYSPKCPEPELTLGNSSHTDNSFFTILLQDQIGGLQILYENQWFNVLPMPGALLVNIGDLMQASTSPCHPYEVFK</sequence>
<evidence type="ECO:0000313" key="8">
    <source>
        <dbReference type="Proteomes" id="UP000077755"/>
    </source>
</evidence>
<dbReference type="GO" id="GO:0051213">
    <property type="term" value="F:dioxygenase activity"/>
    <property type="evidence" value="ECO:0007669"/>
    <property type="project" value="UniProtKB-ARBA"/>
</dbReference>
<dbReference type="GO" id="GO:0046872">
    <property type="term" value="F:metal ion binding"/>
    <property type="evidence" value="ECO:0007669"/>
    <property type="project" value="UniProtKB-KW"/>
</dbReference>
<gene>
    <name evidence="7" type="ORF">DCAR_0728009</name>
</gene>
<feature type="domain" description="Fe2OG dioxygenase" evidence="6">
    <location>
        <begin position="199"/>
        <end position="282"/>
    </location>
</feature>
<organism evidence="7 8">
    <name type="scientific">Daucus carota subsp. sativus</name>
    <name type="common">Carrot</name>
    <dbReference type="NCBI Taxonomy" id="79200"/>
    <lineage>
        <taxon>Eukaryota</taxon>
        <taxon>Viridiplantae</taxon>
        <taxon>Streptophyta</taxon>
        <taxon>Embryophyta</taxon>
        <taxon>Tracheophyta</taxon>
        <taxon>Spermatophyta</taxon>
        <taxon>Magnoliopsida</taxon>
        <taxon>eudicotyledons</taxon>
        <taxon>Gunneridae</taxon>
        <taxon>Pentapetalae</taxon>
        <taxon>asterids</taxon>
        <taxon>campanulids</taxon>
        <taxon>Apiales</taxon>
        <taxon>Apiaceae</taxon>
        <taxon>Apioideae</taxon>
        <taxon>Scandiceae</taxon>
        <taxon>Daucinae</taxon>
        <taxon>Daucus</taxon>
        <taxon>Daucus sect. Daucus</taxon>
    </lineage>
</organism>
<dbReference type="Pfam" id="PF14226">
    <property type="entry name" value="DIOX_N"/>
    <property type="match status" value="1"/>
</dbReference>
<evidence type="ECO:0000256" key="3">
    <source>
        <dbReference type="ARBA" id="ARBA00023002"/>
    </source>
</evidence>
<protein>
    <recommendedName>
        <fullName evidence="6">Fe2OG dioxygenase domain-containing protein</fullName>
    </recommendedName>
</protein>